<dbReference type="OrthoDB" id="11252at2157"/>
<evidence type="ECO:0000313" key="2">
    <source>
        <dbReference type="Proteomes" id="UP000232412"/>
    </source>
</evidence>
<reference evidence="2" key="1">
    <citation type="submission" date="2016-12" db="EMBL/GenBank/DDBJ databases">
        <authorList>
            <person name="Herbold C."/>
        </authorList>
    </citation>
    <scope>NUCLEOTIDE SEQUENCE [LARGE SCALE GENOMIC DNA]</scope>
</reference>
<dbReference type="EMBL" id="FRFC01000005">
    <property type="protein sequence ID" value="SHO47458.1"/>
    <property type="molecule type" value="Genomic_DNA"/>
</dbReference>
<sequence length="123" mass="14502">MSDRFLKIARQEIESELNSLQEIFRACTTDQQFYERMKDIEKHLHKIKGLAPMMGEEKIGKLAKISDSITKQVIKQGMTDGAYDIISDSVYRMHEFFNGRLDREIEDFERKVRKAFPKILDNQ</sequence>
<keyword evidence="2" id="KW-1185">Reference proteome</keyword>
<accession>A0A2H1EIE3</accession>
<dbReference type="SUPFAM" id="SSF47226">
    <property type="entry name" value="Histidine-containing phosphotransfer domain, HPT domain"/>
    <property type="match status" value="1"/>
</dbReference>
<gene>
    <name evidence="1" type="ORF">NSIN_40098</name>
</gene>
<dbReference type="AlphaFoldDB" id="A0A2H1EIE3"/>
<evidence type="ECO:0000313" key="1">
    <source>
        <dbReference type="EMBL" id="SHO47458.1"/>
    </source>
</evidence>
<protein>
    <submittedName>
        <fullName evidence="1">Uncharacterized protein</fullName>
    </submittedName>
</protein>
<dbReference type="InterPro" id="IPR036641">
    <property type="entry name" value="HPT_dom_sf"/>
</dbReference>
<dbReference type="GO" id="GO:0000160">
    <property type="term" value="P:phosphorelay signal transduction system"/>
    <property type="evidence" value="ECO:0007669"/>
    <property type="project" value="InterPro"/>
</dbReference>
<dbReference type="Gene3D" id="1.20.120.160">
    <property type="entry name" value="HPT domain"/>
    <property type="match status" value="1"/>
</dbReference>
<proteinExistence type="predicted"/>
<organism evidence="1 2">
    <name type="scientific">Nitrosotalea sinensis</name>
    <dbReference type="NCBI Taxonomy" id="1499975"/>
    <lineage>
        <taxon>Archaea</taxon>
        <taxon>Nitrososphaerota</taxon>
        <taxon>Nitrososphaeria</taxon>
        <taxon>Nitrosotaleales</taxon>
        <taxon>Nitrosotaleaceae</taxon>
        <taxon>Nitrosotalea</taxon>
    </lineage>
</organism>
<name>A0A2H1EIE3_9ARCH</name>
<dbReference type="Proteomes" id="UP000232412">
    <property type="component" value="Unassembled WGS sequence"/>
</dbReference>
<dbReference type="RefSeq" id="WP_101010704.1">
    <property type="nucleotide sequence ID" value="NZ_FRFC01000005.1"/>
</dbReference>